<evidence type="ECO:0000313" key="3">
    <source>
        <dbReference type="EMBL" id="CAI8618707.1"/>
    </source>
</evidence>
<gene>
    <name evidence="3" type="ORF">VFH_VI135760</name>
</gene>
<sequence>MKHGYPPGYKYKSHKSSVNNAIASPSLKAPLDSASDPSPSLAIIQSQYNQILQMLQHQHSSASAPTTSDATPLPNINYVYPLLDGKPHVYWVQVLLITSLRIYAIFTFIVMFPMKLPDGTTVKSDIVGTVHPSNSLTLSNVEKVLLPLDLVLPAKAPALAPTPGKGFPKAGKTNSSAVDHGSSASSDDSDGKVLPEEASKAGAMVMWVNLVVFGMALVGGVVL</sequence>
<accession>A0AAV1BD79</accession>
<evidence type="ECO:0000313" key="4">
    <source>
        <dbReference type="Proteomes" id="UP001157006"/>
    </source>
</evidence>
<keyword evidence="4" id="KW-1185">Reference proteome</keyword>
<feature type="transmembrane region" description="Helical" evidence="2">
    <location>
        <begin position="201"/>
        <end position="222"/>
    </location>
</feature>
<name>A0AAV1BD79_VICFA</name>
<feature type="compositionally biased region" description="Low complexity" evidence="1">
    <location>
        <begin position="175"/>
        <end position="186"/>
    </location>
</feature>
<dbReference type="Proteomes" id="UP001157006">
    <property type="component" value="Chromosome 6"/>
</dbReference>
<protein>
    <submittedName>
        <fullName evidence="3">Uncharacterized protein</fullName>
    </submittedName>
</protein>
<keyword evidence="2" id="KW-0472">Membrane</keyword>
<dbReference type="EMBL" id="OX451741">
    <property type="protein sequence ID" value="CAI8618707.1"/>
    <property type="molecule type" value="Genomic_DNA"/>
</dbReference>
<feature type="region of interest" description="Disordered" evidence="1">
    <location>
        <begin position="163"/>
        <end position="194"/>
    </location>
</feature>
<evidence type="ECO:0000256" key="1">
    <source>
        <dbReference type="SAM" id="MobiDB-lite"/>
    </source>
</evidence>
<organism evidence="3 4">
    <name type="scientific">Vicia faba</name>
    <name type="common">Broad bean</name>
    <name type="synonym">Faba vulgaris</name>
    <dbReference type="NCBI Taxonomy" id="3906"/>
    <lineage>
        <taxon>Eukaryota</taxon>
        <taxon>Viridiplantae</taxon>
        <taxon>Streptophyta</taxon>
        <taxon>Embryophyta</taxon>
        <taxon>Tracheophyta</taxon>
        <taxon>Spermatophyta</taxon>
        <taxon>Magnoliopsida</taxon>
        <taxon>eudicotyledons</taxon>
        <taxon>Gunneridae</taxon>
        <taxon>Pentapetalae</taxon>
        <taxon>rosids</taxon>
        <taxon>fabids</taxon>
        <taxon>Fabales</taxon>
        <taxon>Fabaceae</taxon>
        <taxon>Papilionoideae</taxon>
        <taxon>50 kb inversion clade</taxon>
        <taxon>NPAAA clade</taxon>
        <taxon>Hologalegina</taxon>
        <taxon>IRL clade</taxon>
        <taxon>Fabeae</taxon>
        <taxon>Vicia</taxon>
    </lineage>
</organism>
<reference evidence="3 4" key="1">
    <citation type="submission" date="2023-01" db="EMBL/GenBank/DDBJ databases">
        <authorList>
            <person name="Kreplak J."/>
        </authorList>
    </citation>
    <scope>NUCLEOTIDE SEQUENCE [LARGE SCALE GENOMIC DNA]</scope>
</reference>
<dbReference type="AlphaFoldDB" id="A0AAV1BD79"/>
<keyword evidence="2" id="KW-1133">Transmembrane helix</keyword>
<feature type="transmembrane region" description="Helical" evidence="2">
    <location>
        <begin position="90"/>
        <end position="112"/>
    </location>
</feature>
<keyword evidence="2" id="KW-0812">Transmembrane</keyword>
<evidence type="ECO:0000256" key="2">
    <source>
        <dbReference type="SAM" id="Phobius"/>
    </source>
</evidence>
<proteinExistence type="predicted"/>